<evidence type="ECO:0000256" key="3">
    <source>
        <dbReference type="ARBA" id="ARBA00022691"/>
    </source>
</evidence>
<evidence type="ECO:0000256" key="4">
    <source>
        <dbReference type="ARBA" id="ARBA00022785"/>
    </source>
</evidence>
<dbReference type="Gene3D" id="3.40.1780.10">
    <property type="entry name" value="QueA-like"/>
    <property type="match status" value="1"/>
</dbReference>
<dbReference type="InterPro" id="IPR042118">
    <property type="entry name" value="QueA_dom1"/>
</dbReference>
<dbReference type="Gene3D" id="2.40.10.240">
    <property type="entry name" value="QueA-like"/>
    <property type="match status" value="1"/>
</dbReference>
<comment type="caution">
    <text evidence="5">The sequence shown here is derived from an EMBL/GenBank/DDBJ whole genome shotgun (WGS) entry which is preliminary data.</text>
</comment>
<dbReference type="InterPro" id="IPR036100">
    <property type="entry name" value="QueA_sf"/>
</dbReference>
<evidence type="ECO:0000256" key="2">
    <source>
        <dbReference type="ARBA" id="ARBA00022679"/>
    </source>
</evidence>
<dbReference type="SUPFAM" id="SSF111337">
    <property type="entry name" value="QueA-like"/>
    <property type="match status" value="1"/>
</dbReference>
<name>A0A644UVM7_9ZZZZ</name>
<organism evidence="5">
    <name type="scientific">bioreactor metagenome</name>
    <dbReference type="NCBI Taxonomy" id="1076179"/>
    <lineage>
        <taxon>unclassified sequences</taxon>
        <taxon>metagenomes</taxon>
        <taxon>ecological metagenomes</taxon>
    </lineage>
</organism>
<dbReference type="GO" id="GO:0008616">
    <property type="term" value="P:tRNA queuosine(34) biosynthetic process"/>
    <property type="evidence" value="ECO:0007669"/>
    <property type="project" value="UniProtKB-KW"/>
</dbReference>
<evidence type="ECO:0000256" key="1">
    <source>
        <dbReference type="ARBA" id="ARBA00022490"/>
    </source>
</evidence>
<proteinExistence type="inferred from homology"/>
<accession>A0A644UVM7</accession>
<dbReference type="GO" id="GO:0051075">
    <property type="term" value="F:S-adenosylmethionine:tRNA ribosyltransferase-isomerase activity"/>
    <property type="evidence" value="ECO:0007669"/>
    <property type="project" value="UniProtKB-EC"/>
</dbReference>
<sequence length="478" mass="54341">MSIENVPENVRPRRGRRLTCYRPLYTHVTPLGSNYRSRFIPYSHESASHPSIHIEARCPFLLISQPRKMLPLHNMLPEYININDYDYPLPDERIARFPLEQRDATRLLVFRDGKPADSLFSMLDRHIPEKSLFVFNNTRVIRARLLFYKASGSRIEIFCLQPLGGYGQTGGTATWKCLVGNAKRWKSGPLEMTVETGSGVVTLSALKGDMTSDAFEITFGWDKPDMPFEQVLEYAGKVPLPPYLNREPEESDTERYQTIYAEFNGSVAAPTAGLHFTPAVLEKLESRQCNFEYLTLHVGAGTFKPVAVEDAREHAMHEEELIIERQGILRLLQHSGGGIIPVGTTSMRSLESLYWLGVQLINGNDPGEKFFISQWEPYQAETNIPPAEALQAIYDYLTARRMNSISGFTRIMIAPGYRFRMCDALVTNFHQPRSTLLLLVAAFIGDGWEKAYHFALENGYRFLSYGDSCLFFPEKEKG</sequence>
<dbReference type="PANTHER" id="PTHR30307">
    <property type="entry name" value="S-ADENOSYLMETHIONINE:TRNA RIBOSYLTRANSFERASE-ISOMERASE"/>
    <property type="match status" value="1"/>
</dbReference>
<reference evidence="5" key="1">
    <citation type="submission" date="2019-08" db="EMBL/GenBank/DDBJ databases">
        <authorList>
            <person name="Kucharzyk K."/>
            <person name="Murdoch R.W."/>
            <person name="Higgins S."/>
            <person name="Loffler F."/>
        </authorList>
    </citation>
    <scope>NUCLEOTIDE SEQUENCE</scope>
</reference>
<keyword evidence="3" id="KW-0949">S-adenosyl-L-methionine</keyword>
<keyword evidence="4" id="KW-0671">Queuosine biosynthesis</keyword>
<dbReference type="PANTHER" id="PTHR30307:SF0">
    <property type="entry name" value="S-ADENOSYLMETHIONINE:TRNA RIBOSYLTRANSFERASE-ISOMERASE"/>
    <property type="match status" value="1"/>
</dbReference>
<keyword evidence="5" id="KW-0328">Glycosyltransferase</keyword>
<dbReference type="HAMAP" id="MF_00113">
    <property type="entry name" value="QueA"/>
    <property type="match status" value="1"/>
</dbReference>
<dbReference type="EC" id="2.4.99.17" evidence="5"/>
<keyword evidence="2 5" id="KW-0808">Transferase</keyword>
<dbReference type="EMBL" id="VSSQ01000170">
    <property type="protein sequence ID" value="MPL82954.1"/>
    <property type="molecule type" value="Genomic_DNA"/>
</dbReference>
<dbReference type="AlphaFoldDB" id="A0A644UVM7"/>
<dbReference type="InterPro" id="IPR042119">
    <property type="entry name" value="QueA_dom2"/>
</dbReference>
<protein>
    <submittedName>
        <fullName evidence="5">S-adenosylmethionine:tRNA ribosyltransferase-isomerase</fullName>
        <ecNumber evidence="5">2.4.99.17</ecNumber>
    </submittedName>
</protein>
<evidence type="ECO:0000313" key="5">
    <source>
        <dbReference type="EMBL" id="MPL82954.1"/>
    </source>
</evidence>
<dbReference type="InterPro" id="IPR003699">
    <property type="entry name" value="QueA"/>
</dbReference>
<keyword evidence="1" id="KW-0963">Cytoplasm</keyword>
<gene>
    <name evidence="5" type="primary">queA_9</name>
    <name evidence="5" type="ORF">SDC9_28904</name>
</gene>
<keyword evidence="5" id="KW-0413">Isomerase</keyword>
<dbReference type="Pfam" id="PF02547">
    <property type="entry name" value="Queuosine_synth"/>
    <property type="match status" value="1"/>
</dbReference>